<sequence>MQTGTDDDSDPAVERVRRGLAELAHDEDSAPDVPADVAARIGAALRAAGAPRHAVARPRLRRIHVLGLVAGLAAVTAGVIIGTSTLVRDPAPRFSQPGPTAERITVPRRPPAFPLTGPQLTGLLSALPDYGPLSDPRRRTACLEGLGHPATTPVLGALPVELTGRPAVVLLLPAGTDADILAVAVDAACHAAHGGLLAETVVARP</sequence>
<name>A0A101ABY7_9MYCO</name>
<feature type="compositionally biased region" description="Basic and acidic residues" evidence="1">
    <location>
        <begin position="12"/>
        <end position="28"/>
    </location>
</feature>
<evidence type="ECO:0000313" key="3">
    <source>
        <dbReference type="EMBL" id="KUI19720.1"/>
    </source>
</evidence>
<dbReference type="AlphaFoldDB" id="A0A101ABY7"/>
<evidence type="ECO:0000256" key="1">
    <source>
        <dbReference type="SAM" id="MobiDB-lite"/>
    </source>
</evidence>
<dbReference type="Proteomes" id="UP000053707">
    <property type="component" value="Unassembled WGS sequence"/>
</dbReference>
<evidence type="ECO:0000313" key="4">
    <source>
        <dbReference type="Proteomes" id="UP000053707"/>
    </source>
</evidence>
<evidence type="ECO:0000256" key="2">
    <source>
        <dbReference type="SAM" id="Phobius"/>
    </source>
</evidence>
<feature type="transmembrane region" description="Helical" evidence="2">
    <location>
        <begin position="65"/>
        <end position="87"/>
    </location>
</feature>
<feature type="region of interest" description="Disordered" evidence="1">
    <location>
        <begin position="1"/>
        <end position="32"/>
    </location>
</feature>
<keyword evidence="4" id="KW-1185">Reference proteome</keyword>
<feature type="compositionally biased region" description="Acidic residues" evidence="1">
    <location>
        <begin position="1"/>
        <end position="11"/>
    </location>
</feature>
<dbReference type="EMBL" id="LQIR01000005">
    <property type="protein sequence ID" value="KUI19720.1"/>
    <property type="molecule type" value="Genomic_DNA"/>
</dbReference>
<keyword evidence="2" id="KW-1133">Transmembrane helix</keyword>
<keyword evidence="2" id="KW-0812">Transmembrane</keyword>
<keyword evidence="2" id="KW-0472">Membrane</keyword>
<comment type="caution">
    <text evidence="3">The sequence shown here is derived from an EMBL/GenBank/DDBJ whole genome shotgun (WGS) entry which is preliminary data.</text>
</comment>
<organism evidence="3 4">
    <name type="scientific">Mycobacterium lehmannii</name>
    <dbReference type="NCBI Taxonomy" id="2048550"/>
    <lineage>
        <taxon>Bacteria</taxon>
        <taxon>Bacillati</taxon>
        <taxon>Actinomycetota</taxon>
        <taxon>Actinomycetes</taxon>
        <taxon>Mycobacteriales</taxon>
        <taxon>Mycobacteriaceae</taxon>
        <taxon>Mycobacterium</taxon>
    </lineage>
</organism>
<gene>
    <name evidence="3" type="ORF">AU192_01870</name>
</gene>
<protein>
    <submittedName>
        <fullName evidence="3">Uncharacterized protein</fullName>
    </submittedName>
</protein>
<reference evidence="3 4" key="1">
    <citation type="submission" date="2016-01" db="EMBL/GenBank/DDBJ databases">
        <authorList>
            <consortium name="TB Trials Study Group"/>
            <person name="Sutton G."/>
            <person name="Brinkac L."/>
            <person name="Sanka R."/>
            <person name="Adams M."/>
            <person name="Lau E.L."/>
            <person name="Macaden R."/>
            <person name="Grewal H.M.S."/>
        </authorList>
    </citation>
    <scope>NUCLEOTIDE SEQUENCE [LARGE SCALE GENOMIC DNA]</scope>
    <source>
        <strain evidence="3 4">IS-1744</strain>
    </source>
</reference>
<proteinExistence type="predicted"/>
<feature type="region of interest" description="Disordered" evidence="1">
    <location>
        <begin position="91"/>
        <end position="111"/>
    </location>
</feature>
<dbReference type="RefSeq" id="WP_064394702.1">
    <property type="nucleotide sequence ID" value="NZ_LQIR01000005.1"/>
</dbReference>
<accession>A0A101ABY7</accession>